<dbReference type="Gene3D" id="1.10.486.10">
    <property type="entry name" value="PCRA, domain 4"/>
    <property type="match status" value="2"/>
</dbReference>
<dbReference type="InterPro" id="IPR007630">
    <property type="entry name" value="RNA_pol_sigma70_r4"/>
</dbReference>
<dbReference type="Gene3D" id="1.10.601.10">
    <property type="entry name" value="RNA Polymerase Primary Sigma Factor"/>
    <property type="match status" value="1"/>
</dbReference>
<comment type="similarity">
    <text evidence="1">Belongs to the sigma-70 factor family.</text>
</comment>
<comment type="caution">
    <text evidence="11">The sequence shown here is derived from an EMBL/GenBank/DDBJ whole genome shotgun (WGS) entry which is preliminary data.</text>
</comment>
<reference evidence="11 12" key="1">
    <citation type="journal article" date="2015" name="Nature">
        <title>rRNA introns, odd ribosomes, and small enigmatic genomes across a large radiation of phyla.</title>
        <authorList>
            <person name="Brown C.T."/>
            <person name="Hug L.A."/>
            <person name="Thomas B.C."/>
            <person name="Sharon I."/>
            <person name="Castelle C.J."/>
            <person name="Singh A."/>
            <person name="Wilkins M.J."/>
            <person name="Williams K.H."/>
            <person name="Banfield J.F."/>
        </authorList>
    </citation>
    <scope>NUCLEOTIDE SEQUENCE [LARGE SCALE GENOMIC DNA]</scope>
</reference>
<dbReference type="InterPro" id="IPR000943">
    <property type="entry name" value="RNA_pol_sigma70"/>
</dbReference>
<dbReference type="Gene3D" id="3.40.50.300">
    <property type="entry name" value="P-loop containing nucleotide triphosphate hydrolases"/>
    <property type="match status" value="2"/>
</dbReference>
<evidence type="ECO:0000313" key="11">
    <source>
        <dbReference type="EMBL" id="KKT43956.1"/>
    </source>
</evidence>
<evidence type="ECO:0000259" key="10">
    <source>
        <dbReference type="PROSITE" id="PS51217"/>
    </source>
</evidence>
<dbReference type="InterPro" id="IPR027417">
    <property type="entry name" value="P-loop_NTPase"/>
</dbReference>
<dbReference type="PROSITE" id="PS00716">
    <property type="entry name" value="SIGMA70_2"/>
    <property type="match status" value="1"/>
</dbReference>
<dbReference type="Gene3D" id="1.20.120.1810">
    <property type="match status" value="1"/>
</dbReference>
<dbReference type="GO" id="GO:0016987">
    <property type="term" value="F:sigma factor activity"/>
    <property type="evidence" value="ECO:0007669"/>
    <property type="project" value="UniProtKB-KW"/>
</dbReference>
<sequence>ASEYGNIAILYRTNAQSRPFEEAFVHRGVPYRVVGGLKFYERKEIKDLLAYMRVANNPLDLVSQDRVLKNGKRTAAIFTSWVEAHQDEIKHQTPLFLLENILSVTHYQDKLDPKDEEDAERLENIKELLNVASQFETATQLLENIALVQDGYLKDLQTAAEGGGVTLMSLHSAKGLEFPIVFMVGMEEGLLPHSRSLWDKEQMEELVHRGRAKGFVTDTEILYYFPHVEEDISLLEELYDFLDKNNIKVIETAALIEMPKDDEPTAKEIEAVGKGRMDEMPDSVQMYLKEIGRYALLTSAEEKDLAKRSEDGEENARQRLIQANLRLVVSIAKRYAHRTTQMGILDLIQEGNIGLSKAVDKFDYRKGFKFSTYATWWIRQAITRALADQSRTVRIPVHMIENISKYTQVKRRLMQELGREALAEEIAIEMGTTVEKIYNIQKISQEVISLEAPLMEDSDEATLSDLIKDDKNLSPTQSAELALLKEKIRDILIDLAPREQEILRLRFGLEDGVTHTLEEVGKKFGVTRERIRQIEAKAIEKIKGHAKSEELRGY</sequence>
<evidence type="ECO:0000256" key="1">
    <source>
        <dbReference type="ARBA" id="ARBA00007788"/>
    </source>
</evidence>
<keyword evidence="5" id="KW-0067">ATP-binding</keyword>
<dbReference type="PANTHER" id="PTHR30603">
    <property type="entry name" value="RNA POLYMERASE SIGMA FACTOR RPO"/>
    <property type="match status" value="1"/>
</dbReference>
<dbReference type="Pfam" id="PF00140">
    <property type="entry name" value="Sigma70_r1_2"/>
    <property type="match status" value="1"/>
</dbReference>
<dbReference type="SUPFAM" id="SSF88659">
    <property type="entry name" value="Sigma3 and sigma4 domains of RNA polymerase sigma factors"/>
    <property type="match status" value="2"/>
</dbReference>
<dbReference type="AlphaFoldDB" id="A0A0G1H999"/>
<dbReference type="InterPro" id="IPR013324">
    <property type="entry name" value="RNA_pol_sigma_r3/r4-like"/>
</dbReference>
<feature type="domain" description="UvrD-like helicase C-terminal" evidence="10">
    <location>
        <begin position="1"/>
        <end position="175"/>
    </location>
</feature>
<dbReference type="SUPFAM" id="SSF52540">
    <property type="entry name" value="P-loop containing nucleoside triphosphate hydrolases"/>
    <property type="match status" value="1"/>
</dbReference>
<evidence type="ECO:0000256" key="8">
    <source>
        <dbReference type="ARBA" id="ARBA00023125"/>
    </source>
</evidence>
<dbReference type="InterPro" id="IPR013325">
    <property type="entry name" value="RNA_pol_sigma_r2"/>
</dbReference>
<dbReference type="Proteomes" id="UP000034051">
    <property type="component" value="Unassembled WGS sequence"/>
</dbReference>
<dbReference type="Pfam" id="PF13361">
    <property type="entry name" value="UvrD_C"/>
    <property type="match status" value="2"/>
</dbReference>
<dbReference type="FunFam" id="1.10.601.10:FF:000001">
    <property type="entry name" value="RNA polymerase sigma factor SigA"/>
    <property type="match status" value="1"/>
</dbReference>
<dbReference type="PANTHER" id="PTHR30603:SF60">
    <property type="entry name" value="RNA POLYMERASE SIGMA FACTOR RPOD"/>
    <property type="match status" value="1"/>
</dbReference>
<dbReference type="PRINTS" id="PR00046">
    <property type="entry name" value="SIGMA70FCT"/>
</dbReference>
<organism evidence="11 12">
    <name type="scientific">Candidatus Wolfebacteria bacterium GW2011_GWE2_44_13</name>
    <dbReference type="NCBI Taxonomy" id="1619017"/>
    <lineage>
        <taxon>Bacteria</taxon>
        <taxon>Candidatus Wolfeibacteriota</taxon>
    </lineage>
</organism>
<evidence type="ECO:0000256" key="5">
    <source>
        <dbReference type="ARBA" id="ARBA00022840"/>
    </source>
</evidence>
<dbReference type="InterPro" id="IPR036388">
    <property type="entry name" value="WH-like_DNA-bd_sf"/>
</dbReference>
<evidence type="ECO:0000256" key="4">
    <source>
        <dbReference type="ARBA" id="ARBA00022806"/>
    </source>
</evidence>
<dbReference type="Pfam" id="PF04545">
    <property type="entry name" value="Sigma70_r4"/>
    <property type="match status" value="1"/>
</dbReference>
<dbReference type="InterPro" id="IPR007627">
    <property type="entry name" value="RNA_pol_sigma70_r2"/>
</dbReference>
<dbReference type="InterPro" id="IPR042189">
    <property type="entry name" value="RNA_pol_sigma_70_r1_1_sf"/>
</dbReference>
<dbReference type="CDD" id="cd06171">
    <property type="entry name" value="Sigma70_r4"/>
    <property type="match status" value="1"/>
</dbReference>
<keyword evidence="9" id="KW-0804">Transcription</keyword>
<dbReference type="NCBIfam" id="TIGR02937">
    <property type="entry name" value="sigma70-ECF"/>
    <property type="match status" value="1"/>
</dbReference>
<keyword evidence="4" id="KW-0347">Helicase</keyword>
<name>A0A0G1H999_9BACT</name>
<evidence type="ECO:0000256" key="3">
    <source>
        <dbReference type="ARBA" id="ARBA00022801"/>
    </source>
</evidence>
<dbReference type="SUPFAM" id="SSF88946">
    <property type="entry name" value="Sigma2 domain of RNA polymerase sigma factors"/>
    <property type="match status" value="1"/>
</dbReference>
<keyword evidence="7" id="KW-0731">Sigma factor</keyword>
<accession>A0A0G1H999</accession>
<keyword evidence="8" id="KW-0238">DNA-binding</keyword>
<evidence type="ECO:0000256" key="7">
    <source>
        <dbReference type="ARBA" id="ARBA00023082"/>
    </source>
</evidence>
<gene>
    <name evidence="11" type="ORF">UW32_C0001G0548</name>
</gene>
<feature type="non-terminal residue" evidence="11">
    <location>
        <position position="1"/>
    </location>
</feature>
<dbReference type="GO" id="GO:0004386">
    <property type="term" value="F:helicase activity"/>
    <property type="evidence" value="ECO:0007669"/>
    <property type="project" value="UniProtKB-KW"/>
</dbReference>
<dbReference type="GO" id="GO:0016787">
    <property type="term" value="F:hydrolase activity"/>
    <property type="evidence" value="ECO:0007669"/>
    <property type="project" value="UniProtKB-KW"/>
</dbReference>
<evidence type="ECO:0000256" key="6">
    <source>
        <dbReference type="ARBA" id="ARBA00023015"/>
    </source>
</evidence>
<dbReference type="GO" id="GO:0003677">
    <property type="term" value="F:DNA binding"/>
    <property type="evidence" value="ECO:0007669"/>
    <property type="project" value="UniProtKB-KW"/>
</dbReference>
<dbReference type="Gene3D" id="1.10.10.10">
    <property type="entry name" value="Winged helix-like DNA-binding domain superfamily/Winged helix DNA-binding domain"/>
    <property type="match status" value="2"/>
</dbReference>
<evidence type="ECO:0000256" key="2">
    <source>
        <dbReference type="ARBA" id="ARBA00022741"/>
    </source>
</evidence>
<dbReference type="PATRIC" id="fig|1619017.3.peg.564"/>
<dbReference type="GO" id="GO:0006352">
    <property type="term" value="P:DNA-templated transcription initiation"/>
    <property type="evidence" value="ECO:0007669"/>
    <property type="project" value="InterPro"/>
</dbReference>
<dbReference type="Pfam" id="PF04539">
    <property type="entry name" value="Sigma70_r3"/>
    <property type="match status" value="1"/>
</dbReference>
<keyword evidence="2" id="KW-0547">Nucleotide-binding</keyword>
<dbReference type="Gene3D" id="1.10.220.120">
    <property type="entry name" value="Sigma-70 factor, region 1.1"/>
    <property type="match status" value="1"/>
</dbReference>
<evidence type="ECO:0000256" key="9">
    <source>
        <dbReference type="ARBA" id="ARBA00023163"/>
    </source>
</evidence>
<dbReference type="GO" id="GO:0005524">
    <property type="term" value="F:ATP binding"/>
    <property type="evidence" value="ECO:0007669"/>
    <property type="project" value="UniProtKB-KW"/>
</dbReference>
<dbReference type="InterPro" id="IPR014284">
    <property type="entry name" value="RNA_pol_sigma-70_dom"/>
</dbReference>
<evidence type="ECO:0000313" key="12">
    <source>
        <dbReference type="Proteomes" id="UP000034051"/>
    </source>
</evidence>
<dbReference type="Pfam" id="PF04542">
    <property type="entry name" value="Sigma70_r2"/>
    <property type="match status" value="1"/>
</dbReference>
<keyword evidence="6" id="KW-0805">Transcription regulation</keyword>
<dbReference type="InterPro" id="IPR014017">
    <property type="entry name" value="DNA_helicase_UvrD-like_C"/>
</dbReference>
<dbReference type="PROSITE" id="PS51217">
    <property type="entry name" value="UVRD_HELICASE_CTER"/>
    <property type="match status" value="1"/>
</dbReference>
<dbReference type="InterPro" id="IPR009042">
    <property type="entry name" value="RNA_pol_sigma70_r1_2"/>
</dbReference>
<protein>
    <submittedName>
        <fullName evidence="11">RNA polymerase sigma factor</fullName>
    </submittedName>
</protein>
<dbReference type="InterPro" id="IPR007624">
    <property type="entry name" value="RNA_pol_sigma70_r3"/>
</dbReference>
<dbReference type="EMBL" id="LCHW01000001">
    <property type="protein sequence ID" value="KKT43956.1"/>
    <property type="molecule type" value="Genomic_DNA"/>
</dbReference>
<keyword evidence="3" id="KW-0378">Hydrolase</keyword>
<dbReference type="InterPro" id="IPR050239">
    <property type="entry name" value="Sigma-70_RNA_pol_init_factors"/>
</dbReference>
<proteinExistence type="inferred from homology"/>